<keyword evidence="3" id="KW-1185">Reference proteome</keyword>
<name>A0A2V4BL79_9FLAO</name>
<dbReference type="AlphaFoldDB" id="A0A2V4BL79"/>
<keyword evidence="1" id="KW-0812">Transmembrane</keyword>
<evidence type="ECO:0000256" key="1">
    <source>
        <dbReference type="SAM" id="Phobius"/>
    </source>
</evidence>
<keyword evidence="1" id="KW-1133">Transmembrane helix</keyword>
<keyword evidence="1" id="KW-0472">Membrane</keyword>
<feature type="transmembrane region" description="Helical" evidence="1">
    <location>
        <begin position="7"/>
        <end position="27"/>
    </location>
</feature>
<accession>A0A2V4BL79</accession>
<comment type="caution">
    <text evidence="2">The sequence shown here is derived from an EMBL/GenBank/DDBJ whole genome shotgun (WGS) entry which is preliminary data.</text>
</comment>
<dbReference type="OrthoDB" id="1363179at2"/>
<dbReference type="RefSeq" id="WP_110308655.1">
    <property type="nucleotide sequence ID" value="NZ_QJHK01000033.1"/>
</dbReference>
<dbReference type="EMBL" id="QJHK01000033">
    <property type="protein sequence ID" value="PXY38763.1"/>
    <property type="molecule type" value="Genomic_DNA"/>
</dbReference>
<evidence type="ECO:0000313" key="2">
    <source>
        <dbReference type="EMBL" id="PXY38763.1"/>
    </source>
</evidence>
<reference evidence="2 3" key="1">
    <citation type="submission" date="2018-05" db="EMBL/GenBank/DDBJ databases">
        <title>Flavobacterium sp. strain IMCC34759, incomplete genome.</title>
        <authorList>
            <person name="Joung Y."/>
            <person name="Cho J."/>
        </authorList>
    </citation>
    <scope>NUCLEOTIDE SEQUENCE [LARGE SCALE GENOMIC DNA]</scope>
    <source>
        <strain evidence="2 3">IMCC34759</strain>
    </source>
</reference>
<organism evidence="2 3">
    <name type="scientific">Flavobacterium cheongpyeongense</name>
    <dbReference type="NCBI Taxonomy" id="2212651"/>
    <lineage>
        <taxon>Bacteria</taxon>
        <taxon>Pseudomonadati</taxon>
        <taxon>Bacteroidota</taxon>
        <taxon>Flavobacteriia</taxon>
        <taxon>Flavobacteriales</taxon>
        <taxon>Flavobacteriaceae</taxon>
        <taxon>Flavobacterium</taxon>
    </lineage>
</organism>
<proteinExistence type="predicted"/>
<gene>
    <name evidence="2" type="ORF">DMB65_21350</name>
</gene>
<protein>
    <submittedName>
        <fullName evidence="2">Uncharacterized protein</fullName>
    </submittedName>
</protein>
<sequence length="130" mass="15088">MIKHKDLKKVIFIGISCCLIASIYYFFFSARVQIEVYNKSDFDIDSLKIDDKFYKIPKQKSLVINCRKLTIQGNLPFGAPNGIIKNMQRDTITGILCGTDVEEIRSGKYKFDIKAFIGKDYYMLNWAEHK</sequence>
<evidence type="ECO:0000313" key="3">
    <source>
        <dbReference type="Proteomes" id="UP000247903"/>
    </source>
</evidence>
<dbReference type="Proteomes" id="UP000247903">
    <property type="component" value="Unassembled WGS sequence"/>
</dbReference>